<dbReference type="InterPro" id="IPR003439">
    <property type="entry name" value="ABC_transporter-like_ATP-bd"/>
</dbReference>
<dbReference type="InterPro" id="IPR027417">
    <property type="entry name" value="P-loop_NTPase"/>
</dbReference>
<organism evidence="7 8">
    <name type="scientific">Anaerosalibacter bizertensis</name>
    <dbReference type="NCBI Taxonomy" id="932217"/>
    <lineage>
        <taxon>Bacteria</taxon>
        <taxon>Bacillati</taxon>
        <taxon>Bacillota</taxon>
        <taxon>Tissierellia</taxon>
        <taxon>Tissierellales</taxon>
        <taxon>Sporanaerobacteraceae</taxon>
        <taxon>Anaerosalibacter</taxon>
    </lineage>
</organism>
<dbReference type="EMBL" id="JAKNID010000054">
    <property type="protein sequence ID" value="MCG4565802.1"/>
    <property type="molecule type" value="Genomic_DNA"/>
</dbReference>
<evidence type="ECO:0000256" key="4">
    <source>
        <dbReference type="ARBA" id="ARBA00022840"/>
    </source>
</evidence>
<feature type="domain" description="ABC transporter" evidence="5">
    <location>
        <begin position="6"/>
        <end position="242"/>
    </location>
</feature>
<dbReference type="RefSeq" id="WP_154484239.1">
    <property type="nucleotide sequence ID" value="NZ_JAHLOA010000023.1"/>
</dbReference>
<dbReference type="InterPro" id="IPR050153">
    <property type="entry name" value="Metal_Ion_Import_ABC"/>
</dbReference>
<reference evidence="6" key="2">
    <citation type="submission" date="2022-01" db="EMBL/GenBank/DDBJ databases">
        <title>Collection of gut derived symbiotic bacterial strains cultured from healthy donors.</title>
        <authorList>
            <person name="Lin H."/>
            <person name="Kohout C."/>
            <person name="Waligurski E."/>
            <person name="Pamer E.G."/>
        </authorList>
    </citation>
    <scope>NUCLEOTIDE SEQUENCE</scope>
    <source>
        <strain evidence="6">MSK.14.39</strain>
    </source>
</reference>
<sequence>MQEKIVEFENISFSYGKNEVLDNINFYIEKGDFIGIIGPNGSAKSTLMKVMIGILKPDKGRVRLFNEDIKDFKDFTKVGYISQNVRDINPRFPATVEEIVESNLYSQLGFLKISNKNIKEKTYEVLRIVGMEEYKDTLIGKLSGGQKQRVFIARSLINNPEILFMDEPLVGIDIGSQKKLYSLMDKLNKDYNITLAMVSHDIGTIKNRANKIFILGNKKLYVHDSDKIKSEDLLKEIYNDDLKV</sequence>
<dbReference type="InterPro" id="IPR003593">
    <property type="entry name" value="AAA+_ATPase"/>
</dbReference>
<dbReference type="OrthoDB" id="9806726at2"/>
<reference evidence="7 8" key="1">
    <citation type="submission" date="2019-08" db="EMBL/GenBank/DDBJ databases">
        <title>In-depth cultivation of the pig gut microbiome towards novel bacterial diversity and tailored functional studies.</title>
        <authorList>
            <person name="Wylensek D."/>
            <person name="Hitch T.C.A."/>
            <person name="Clavel T."/>
        </authorList>
    </citation>
    <scope>NUCLEOTIDE SEQUENCE [LARGE SCALE GENOMIC DNA]</scope>
    <source>
        <strain evidence="7 8">Med78-601-WT-4W-RMD-3</strain>
    </source>
</reference>
<dbReference type="PANTHER" id="PTHR42734">
    <property type="entry name" value="METAL TRANSPORT SYSTEM ATP-BINDING PROTEIN TM_0124-RELATED"/>
    <property type="match status" value="1"/>
</dbReference>
<dbReference type="EMBL" id="VULR01000009">
    <property type="protein sequence ID" value="MSS43554.1"/>
    <property type="molecule type" value="Genomic_DNA"/>
</dbReference>
<dbReference type="PANTHER" id="PTHR42734:SF17">
    <property type="entry name" value="METAL TRANSPORT SYSTEM ATP-BINDING PROTEIN TM_0124-RELATED"/>
    <property type="match status" value="1"/>
</dbReference>
<dbReference type="SUPFAM" id="SSF52540">
    <property type="entry name" value="P-loop containing nucleoside triphosphate hydrolases"/>
    <property type="match status" value="1"/>
</dbReference>
<dbReference type="FunFam" id="3.40.50.300:FF:000134">
    <property type="entry name" value="Iron-enterobactin ABC transporter ATP-binding protein"/>
    <property type="match status" value="1"/>
</dbReference>
<comment type="similarity">
    <text evidence="1">Belongs to the ABC transporter superfamily.</text>
</comment>
<evidence type="ECO:0000256" key="1">
    <source>
        <dbReference type="ARBA" id="ARBA00005417"/>
    </source>
</evidence>
<dbReference type="Pfam" id="PF00005">
    <property type="entry name" value="ABC_tran"/>
    <property type="match status" value="1"/>
</dbReference>
<dbReference type="InterPro" id="IPR017871">
    <property type="entry name" value="ABC_transporter-like_CS"/>
</dbReference>
<dbReference type="Proteomes" id="UP000462760">
    <property type="component" value="Unassembled WGS sequence"/>
</dbReference>
<keyword evidence="9" id="KW-1185">Reference proteome</keyword>
<proteinExistence type="inferred from homology"/>
<keyword evidence="2" id="KW-0813">Transport</keyword>
<keyword evidence="4 7" id="KW-0067">ATP-binding</keyword>
<accession>A0A844FHT9</accession>
<gene>
    <name evidence="7" type="ORF">FYJ27_07415</name>
    <name evidence="6" type="ORF">L0P62_10105</name>
</gene>
<evidence type="ECO:0000256" key="2">
    <source>
        <dbReference type="ARBA" id="ARBA00022448"/>
    </source>
</evidence>
<dbReference type="GO" id="GO:0005524">
    <property type="term" value="F:ATP binding"/>
    <property type="evidence" value="ECO:0007669"/>
    <property type="project" value="UniProtKB-KW"/>
</dbReference>
<keyword evidence="3" id="KW-0547">Nucleotide-binding</keyword>
<protein>
    <submittedName>
        <fullName evidence="7">Metal ABC transporter ATP-binding protein</fullName>
    </submittedName>
</protein>
<dbReference type="Gene3D" id="3.40.50.300">
    <property type="entry name" value="P-loop containing nucleotide triphosphate hydrolases"/>
    <property type="match status" value="1"/>
</dbReference>
<evidence type="ECO:0000313" key="6">
    <source>
        <dbReference type="EMBL" id="MCG4565802.1"/>
    </source>
</evidence>
<comment type="caution">
    <text evidence="7">The sequence shown here is derived from an EMBL/GenBank/DDBJ whole genome shotgun (WGS) entry which is preliminary data.</text>
</comment>
<dbReference type="SMART" id="SM00382">
    <property type="entry name" value="AAA"/>
    <property type="match status" value="1"/>
</dbReference>
<evidence type="ECO:0000313" key="9">
    <source>
        <dbReference type="Proteomes" id="UP001108123"/>
    </source>
</evidence>
<dbReference type="CDD" id="cd03235">
    <property type="entry name" value="ABC_Metallic_Cations"/>
    <property type="match status" value="1"/>
</dbReference>
<dbReference type="AlphaFoldDB" id="A0A844FHT9"/>
<evidence type="ECO:0000256" key="3">
    <source>
        <dbReference type="ARBA" id="ARBA00022741"/>
    </source>
</evidence>
<evidence type="ECO:0000313" key="7">
    <source>
        <dbReference type="EMBL" id="MSS43554.1"/>
    </source>
</evidence>
<dbReference type="PROSITE" id="PS00211">
    <property type="entry name" value="ABC_TRANSPORTER_1"/>
    <property type="match status" value="1"/>
</dbReference>
<evidence type="ECO:0000259" key="5">
    <source>
        <dbReference type="PROSITE" id="PS50893"/>
    </source>
</evidence>
<dbReference type="Proteomes" id="UP001108123">
    <property type="component" value="Unassembled WGS sequence"/>
</dbReference>
<evidence type="ECO:0000313" key="8">
    <source>
        <dbReference type="Proteomes" id="UP000462760"/>
    </source>
</evidence>
<dbReference type="GO" id="GO:0016887">
    <property type="term" value="F:ATP hydrolysis activity"/>
    <property type="evidence" value="ECO:0007669"/>
    <property type="project" value="InterPro"/>
</dbReference>
<dbReference type="PROSITE" id="PS50893">
    <property type="entry name" value="ABC_TRANSPORTER_2"/>
    <property type="match status" value="1"/>
</dbReference>
<name>A0A844FHT9_9FIRM</name>